<dbReference type="InterPro" id="IPR011009">
    <property type="entry name" value="Kinase-like_dom_sf"/>
</dbReference>
<dbReference type="SUPFAM" id="SSF56112">
    <property type="entry name" value="Protein kinase-like (PK-like)"/>
    <property type="match status" value="1"/>
</dbReference>
<gene>
    <name evidence="2" type="ORF">ACFFJ8_19750</name>
</gene>
<organism evidence="2 3">
    <name type="scientific">Paenibacillus mendelii</name>
    <dbReference type="NCBI Taxonomy" id="206163"/>
    <lineage>
        <taxon>Bacteria</taxon>
        <taxon>Bacillati</taxon>
        <taxon>Bacillota</taxon>
        <taxon>Bacilli</taxon>
        <taxon>Bacillales</taxon>
        <taxon>Paenibacillaceae</taxon>
        <taxon>Paenibacillus</taxon>
    </lineage>
</organism>
<sequence>MEFYTKFARLLSNIHRIPIENYGYIGSGIADYESFIDCIHDKYDEITNGLIKKKLFNEVSLLEIKKTVIDRLRLCESLPSVLCHGDLSTKNVMIDEHGDLTLIDWDDAMAYNWIADLSRMTYWMKLKYNEYEYELYRDTFIEHYSTVHSKGDFHALENTFHVWIGLDHLNFYAHTPQYEDAWAYFNETVDKLHR</sequence>
<dbReference type="InterPro" id="IPR002575">
    <property type="entry name" value="Aminoglycoside_PTrfase"/>
</dbReference>
<dbReference type="GO" id="GO:0016740">
    <property type="term" value="F:transferase activity"/>
    <property type="evidence" value="ECO:0007669"/>
    <property type="project" value="UniProtKB-KW"/>
</dbReference>
<dbReference type="EC" id="2.7.1.-" evidence="2"/>
<reference evidence="2 3" key="1">
    <citation type="submission" date="2024-09" db="EMBL/GenBank/DDBJ databases">
        <authorList>
            <person name="Sun Q."/>
            <person name="Mori K."/>
        </authorList>
    </citation>
    <scope>NUCLEOTIDE SEQUENCE [LARGE SCALE GENOMIC DNA]</scope>
    <source>
        <strain evidence="2 3">CCM 4839</strain>
    </source>
</reference>
<keyword evidence="2" id="KW-0808">Transferase</keyword>
<protein>
    <submittedName>
        <fullName evidence="2">Aminoglycoside phosphotransferase family protein</fullName>
        <ecNumber evidence="2">2.7.1.-</ecNumber>
    </submittedName>
</protein>
<dbReference type="Gene3D" id="3.90.1200.10">
    <property type="match status" value="1"/>
</dbReference>
<dbReference type="Pfam" id="PF01636">
    <property type="entry name" value="APH"/>
    <property type="match status" value="1"/>
</dbReference>
<proteinExistence type="predicted"/>
<accession>A0ABV6JCG6</accession>
<dbReference type="EMBL" id="JBHLVF010000034">
    <property type="protein sequence ID" value="MFC0393594.1"/>
    <property type="molecule type" value="Genomic_DNA"/>
</dbReference>
<evidence type="ECO:0000313" key="2">
    <source>
        <dbReference type="EMBL" id="MFC0393594.1"/>
    </source>
</evidence>
<dbReference type="RefSeq" id="WP_204821650.1">
    <property type="nucleotide sequence ID" value="NZ_JANHOF010000008.1"/>
</dbReference>
<feature type="domain" description="Aminoglycoside phosphotransferase" evidence="1">
    <location>
        <begin position="3"/>
        <end position="124"/>
    </location>
</feature>
<comment type="caution">
    <text evidence="2">The sequence shown here is derived from an EMBL/GenBank/DDBJ whole genome shotgun (WGS) entry which is preliminary data.</text>
</comment>
<evidence type="ECO:0000259" key="1">
    <source>
        <dbReference type="Pfam" id="PF01636"/>
    </source>
</evidence>
<keyword evidence="3" id="KW-1185">Reference proteome</keyword>
<evidence type="ECO:0000313" key="3">
    <source>
        <dbReference type="Proteomes" id="UP001589818"/>
    </source>
</evidence>
<dbReference type="Proteomes" id="UP001589818">
    <property type="component" value="Unassembled WGS sequence"/>
</dbReference>
<name>A0ABV6JCG6_9BACL</name>